<sequence>MINSAVPNGDPGQATDGVPGQVGDVGPGRVGGSAHRVFRRWPLLRSPNFRLFALGQTTSNTGTWMQKIAQDWLALELSHGNGTVLGVTTALQFLPLLLLGPYGGVLVDRHSRRRTLLVTEAVMGVLALLPAALVLTGTVSLAALYGLALALGLTMVVEKPALQAFIAESVEPAQLVGALAFNSAVLNLARMAGPALAAPLIVFVGPAPAFFANALSYVAVIVCLLRMDPRSLNPAPPVARAKRQVRDGLRHVTERPDLALTLGLVAVVAAFGMNFQITTALMSTQVYGASAATFGLGNTALAAGSVVGSMLAARHQRMTGHQLAGAALVFGALETASSLMPGHLAFLVLLVPTGVALLVFLTAAKARLQLGVSEDMRGRVMSLYMLASLGTTPLAAPCIGWVAHTAGPRAALALGGAVSVLAAVTVGVLYRRPAVAVGTGRPVHAAG</sequence>
<name>A0ABQ3ACB0_9ACTN</name>
<feature type="transmembrane region" description="Helical" evidence="8">
    <location>
        <begin position="383"/>
        <end position="404"/>
    </location>
</feature>
<proteinExistence type="predicted"/>
<keyword evidence="5 8" id="KW-1133">Transmembrane helix</keyword>
<dbReference type="EMBL" id="BMUU01000006">
    <property type="protein sequence ID" value="GGY42140.1"/>
    <property type="molecule type" value="Genomic_DNA"/>
</dbReference>
<protein>
    <submittedName>
        <fullName evidence="9">MFS transporter</fullName>
    </submittedName>
</protein>
<feature type="transmembrane region" description="Helical" evidence="8">
    <location>
        <begin position="201"/>
        <end position="225"/>
    </location>
</feature>
<accession>A0ABQ3ACB0</accession>
<keyword evidence="10" id="KW-1185">Reference proteome</keyword>
<dbReference type="PANTHER" id="PTHR23513:SF11">
    <property type="entry name" value="STAPHYLOFERRIN A TRANSPORTER"/>
    <property type="match status" value="1"/>
</dbReference>
<feature type="transmembrane region" description="Helical" evidence="8">
    <location>
        <begin position="346"/>
        <end position="363"/>
    </location>
</feature>
<feature type="transmembrane region" description="Helical" evidence="8">
    <location>
        <begin position="289"/>
        <end position="311"/>
    </location>
</feature>
<keyword evidence="3" id="KW-1003">Cell membrane</keyword>
<comment type="caution">
    <text evidence="9">The sequence shown here is derived from an EMBL/GenBank/DDBJ whole genome shotgun (WGS) entry which is preliminary data.</text>
</comment>
<evidence type="ECO:0000256" key="5">
    <source>
        <dbReference type="ARBA" id="ARBA00022989"/>
    </source>
</evidence>
<dbReference type="CDD" id="cd06173">
    <property type="entry name" value="MFS_MefA_like"/>
    <property type="match status" value="1"/>
</dbReference>
<feature type="region of interest" description="Disordered" evidence="7">
    <location>
        <begin position="1"/>
        <end position="26"/>
    </location>
</feature>
<gene>
    <name evidence="9" type="ORF">GCM10010326_40410</name>
</gene>
<dbReference type="Gene3D" id="1.20.1250.20">
    <property type="entry name" value="MFS general substrate transporter like domains"/>
    <property type="match status" value="1"/>
</dbReference>
<dbReference type="PANTHER" id="PTHR23513">
    <property type="entry name" value="INTEGRAL MEMBRANE EFFLUX PROTEIN-RELATED"/>
    <property type="match status" value="1"/>
</dbReference>
<dbReference type="InterPro" id="IPR010290">
    <property type="entry name" value="TM_effector"/>
</dbReference>
<evidence type="ECO:0000256" key="3">
    <source>
        <dbReference type="ARBA" id="ARBA00022475"/>
    </source>
</evidence>
<dbReference type="SUPFAM" id="SSF103473">
    <property type="entry name" value="MFS general substrate transporter"/>
    <property type="match status" value="1"/>
</dbReference>
<comment type="subcellular location">
    <subcellularLocation>
        <location evidence="1">Cell membrane</location>
        <topology evidence="1">Multi-pass membrane protein</topology>
    </subcellularLocation>
</comment>
<evidence type="ECO:0000256" key="6">
    <source>
        <dbReference type="ARBA" id="ARBA00023136"/>
    </source>
</evidence>
<feature type="transmembrane region" description="Helical" evidence="8">
    <location>
        <begin position="82"/>
        <end position="103"/>
    </location>
</feature>
<feature type="transmembrane region" description="Helical" evidence="8">
    <location>
        <begin position="410"/>
        <end position="430"/>
    </location>
</feature>
<feature type="transmembrane region" description="Helical" evidence="8">
    <location>
        <begin position="169"/>
        <end position="189"/>
    </location>
</feature>
<keyword evidence="2" id="KW-0813">Transport</keyword>
<evidence type="ECO:0000256" key="4">
    <source>
        <dbReference type="ARBA" id="ARBA00022692"/>
    </source>
</evidence>
<evidence type="ECO:0000256" key="2">
    <source>
        <dbReference type="ARBA" id="ARBA00022448"/>
    </source>
</evidence>
<keyword evidence="6 8" id="KW-0472">Membrane</keyword>
<evidence type="ECO:0000313" key="9">
    <source>
        <dbReference type="EMBL" id="GGY42140.1"/>
    </source>
</evidence>
<evidence type="ECO:0000256" key="7">
    <source>
        <dbReference type="SAM" id="MobiDB-lite"/>
    </source>
</evidence>
<evidence type="ECO:0000256" key="1">
    <source>
        <dbReference type="ARBA" id="ARBA00004651"/>
    </source>
</evidence>
<dbReference type="Proteomes" id="UP000600946">
    <property type="component" value="Unassembled WGS sequence"/>
</dbReference>
<dbReference type="InterPro" id="IPR036259">
    <property type="entry name" value="MFS_trans_sf"/>
</dbReference>
<feature type="transmembrane region" description="Helical" evidence="8">
    <location>
        <begin position="258"/>
        <end position="277"/>
    </location>
</feature>
<evidence type="ECO:0000256" key="8">
    <source>
        <dbReference type="SAM" id="Phobius"/>
    </source>
</evidence>
<reference evidence="10" key="1">
    <citation type="journal article" date="2019" name="Int. J. Syst. Evol. Microbiol.">
        <title>The Global Catalogue of Microorganisms (GCM) 10K type strain sequencing project: providing services to taxonomists for standard genome sequencing and annotation.</title>
        <authorList>
            <consortium name="The Broad Institute Genomics Platform"/>
            <consortium name="The Broad Institute Genome Sequencing Center for Infectious Disease"/>
            <person name="Wu L."/>
            <person name="Ma J."/>
        </authorList>
    </citation>
    <scope>NUCLEOTIDE SEQUENCE [LARGE SCALE GENOMIC DNA]</scope>
    <source>
        <strain evidence="10">JCM 4594</strain>
    </source>
</reference>
<organism evidence="9 10">
    <name type="scientific">Streptomyces xanthochromogenes</name>
    <dbReference type="NCBI Taxonomy" id="67384"/>
    <lineage>
        <taxon>Bacteria</taxon>
        <taxon>Bacillati</taxon>
        <taxon>Actinomycetota</taxon>
        <taxon>Actinomycetes</taxon>
        <taxon>Kitasatosporales</taxon>
        <taxon>Streptomycetaceae</taxon>
        <taxon>Streptomyces</taxon>
    </lineage>
</organism>
<evidence type="ECO:0000313" key="10">
    <source>
        <dbReference type="Proteomes" id="UP000600946"/>
    </source>
</evidence>
<keyword evidence="4 8" id="KW-0812">Transmembrane</keyword>
<dbReference type="Pfam" id="PF05977">
    <property type="entry name" value="MFS_3"/>
    <property type="match status" value="1"/>
</dbReference>